<evidence type="ECO:0000313" key="1">
    <source>
        <dbReference type="Proteomes" id="UP000095282"/>
    </source>
</evidence>
<reference evidence="2" key="1">
    <citation type="submission" date="2016-11" db="UniProtKB">
        <authorList>
            <consortium name="WormBaseParasite"/>
        </authorList>
    </citation>
    <scope>IDENTIFICATION</scope>
</reference>
<name>A0A1I7TDR9_9PELO</name>
<dbReference type="AlphaFoldDB" id="A0A1I7TDR9"/>
<proteinExistence type="predicted"/>
<dbReference type="WBParaSite" id="Csp11.Scaffold587.g4933.t1">
    <property type="protein sequence ID" value="Csp11.Scaffold587.g4933.t1"/>
    <property type="gene ID" value="Csp11.Scaffold587.g4933"/>
</dbReference>
<evidence type="ECO:0000313" key="2">
    <source>
        <dbReference type="WBParaSite" id="Csp11.Scaffold587.g4933.t1"/>
    </source>
</evidence>
<organism evidence="1 2">
    <name type="scientific">Caenorhabditis tropicalis</name>
    <dbReference type="NCBI Taxonomy" id="1561998"/>
    <lineage>
        <taxon>Eukaryota</taxon>
        <taxon>Metazoa</taxon>
        <taxon>Ecdysozoa</taxon>
        <taxon>Nematoda</taxon>
        <taxon>Chromadorea</taxon>
        <taxon>Rhabditida</taxon>
        <taxon>Rhabditina</taxon>
        <taxon>Rhabditomorpha</taxon>
        <taxon>Rhabditoidea</taxon>
        <taxon>Rhabditidae</taxon>
        <taxon>Peloderinae</taxon>
        <taxon>Caenorhabditis</taxon>
    </lineage>
</organism>
<accession>A0A1I7TDR9</accession>
<protein>
    <submittedName>
        <fullName evidence="2">Integrase</fullName>
    </submittedName>
</protein>
<keyword evidence="1" id="KW-1185">Reference proteome</keyword>
<sequence>MNGQWAVYVSAFVIHTPRTIESRDYDDIDVLFTYDGRGRRMMRGALCRVSLCMLQAVKTADHKTGKKKKVE</sequence>
<dbReference type="Proteomes" id="UP000095282">
    <property type="component" value="Unplaced"/>
</dbReference>